<dbReference type="SUPFAM" id="SSF47413">
    <property type="entry name" value="lambda repressor-like DNA-binding domains"/>
    <property type="match status" value="1"/>
</dbReference>
<reference evidence="3" key="1">
    <citation type="submission" date="2017-05" db="EMBL/GenBank/DDBJ databases">
        <authorList>
            <person name="Barney B.M."/>
        </authorList>
    </citation>
    <scope>NUCLEOTIDE SEQUENCE [LARGE SCALE GENOMIC DNA]</scope>
    <source>
        <strain evidence="3">PSBB022</strain>
    </source>
</reference>
<dbReference type="InterPro" id="IPR001387">
    <property type="entry name" value="Cro/C1-type_HTH"/>
</dbReference>
<keyword evidence="3" id="KW-1185">Reference proteome</keyword>
<proteinExistence type="predicted"/>
<dbReference type="GO" id="GO:0003677">
    <property type="term" value="F:DNA binding"/>
    <property type="evidence" value="ECO:0007669"/>
    <property type="project" value="InterPro"/>
</dbReference>
<dbReference type="SMART" id="SM00530">
    <property type="entry name" value="HTH_XRE"/>
    <property type="match status" value="1"/>
</dbReference>
<feature type="domain" description="HTH cro/C1-type" evidence="1">
    <location>
        <begin position="11"/>
        <end position="64"/>
    </location>
</feature>
<evidence type="ECO:0000313" key="2">
    <source>
        <dbReference type="EMBL" id="OZY87552.1"/>
    </source>
</evidence>
<dbReference type="InterPro" id="IPR010982">
    <property type="entry name" value="Lambda_DNA-bd_dom_sf"/>
</dbReference>
<sequence>MSQIASLCETLKQLLKARNITYKDLAQALELSEANIKRIFSSQSFTLERLEQICALLELSLSDLFLLTTEKQPQLAQLTREQEEELIANKKLLLVAVCARDGWSFTDIITHYQISEHECIRLLARLDKLKMLQLLPGNKFKLLIAQNFRWIPGGPLERFMNRDVIVEFMEGDFHQEQSFRFYLRGSYSSASIALLKNKLNQLTQEAALLNQQDAKLPLDQRQHTGLLLAIRPWELSMFTSMRRK</sequence>
<dbReference type="Gene3D" id="1.10.260.40">
    <property type="entry name" value="lambda repressor-like DNA-binding domains"/>
    <property type="match status" value="1"/>
</dbReference>
<dbReference type="AlphaFoldDB" id="A0A266QCF7"/>
<dbReference type="EMBL" id="NHNI01000001">
    <property type="protein sequence ID" value="OZY87552.1"/>
    <property type="molecule type" value="Genomic_DNA"/>
</dbReference>
<dbReference type="PROSITE" id="PS50943">
    <property type="entry name" value="HTH_CROC1"/>
    <property type="match status" value="1"/>
</dbReference>
<dbReference type="Proteomes" id="UP000216101">
    <property type="component" value="Unassembled WGS sequence"/>
</dbReference>
<evidence type="ECO:0000313" key="3">
    <source>
        <dbReference type="Proteomes" id="UP000216101"/>
    </source>
</evidence>
<name>A0A266QCF7_9GAMM</name>
<dbReference type="Pfam" id="PF13443">
    <property type="entry name" value="HTH_26"/>
    <property type="match status" value="1"/>
</dbReference>
<evidence type="ECO:0000259" key="1">
    <source>
        <dbReference type="PROSITE" id="PS50943"/>
    </source>
</evidence>
<protein>
    <submittedName>
        <fullName evidence="2">XRE family transcriptional regulator</fullName>
    </submittedName>
</protein>
<dbReference type="RefSeq" id="WP_094984938.1">
    <property type="nucleotide sequence ID" value="NZ_NHNI01000001.1"/>
</dbReference>
<comment type="caution">
    <text evidence="2">The sequence shown here is derived from an EMBL/GenBank/DDBJ whole genome shotgun (WGS) entry which is preliminary data.</text>
</comment>
<organism evidence="2 3">
    <name type="scientific">Cellvibrio mixtus</name>
    <dbReference type="NCBI Taxonomy" id="39650"/>
    <lineage>
        <taxon>Bacteria</taxon>
        <taxon>Pseudomonadati</taxon>
        <taxon>Pseudomonadota</taxon>
        <taxon>Gammaproteobacteria</taxon>
        <taxon>Cellvibrionales</taxon>
        <taxon>Cellvibrionaceae</taxon>
        <taxon>Cellvibrio</taxon>
    </lineage>
</organism>
<accession>A0A266QCF7</accession>
<gene>
    <name evidence="2" type="ORF">CBP51_11445</name>
</gene>
<dbReference type="CDD" id="cd00093">
    <property type="entry name" value="HTH_XRE"/>
    <property type="match status" value="1"/>
</dbReference>